<dbReference type="InterPro" id="IPR050109">
    <property type="entry name" value="HTH-type_TetR-like_transc_reg"/>
</dbReference>
<feature type="DNA-binding region" description="H-T-H motif" evidence="4">
    <location>
        <begin position="49"/>
        <end position="68"/>
    </location>
</feature>
<reference evidence="7 8" key="1">
    <citation type="submission" date="2021-01" db="EMBL/GenBank/DDBJ databases">
        <title>Sequencing the genomes of 1000 actinobacteria strains.</title>
        <authorList>
            <person name="Klenk H.-P."/>
        </authorList>
    </citation>
    <scope>NUCLEOTIDE SEQUENCE [LARGE SCALE GENOMIC DNA]</scope>
    <source>
        <strain evidence="7 8">DSM 18239</strain>
    </source>
</reference>
<evidence type="ECO:0000256" key="4">
    <source>
        <dbReference type="PROSITE-ProRule" id="PRU00335"/>
    </source>
</evidence>
<keyword evidence="3" id="KW-0804">Transcription</keyword>
<comment type="caution">
    <text evidence="7">The sequence shown here is derived from an EMBL/GenBank/DDBJ whole genome shotgun (WGS) entry which is preliminary data.</text>
</comment>
<dbReference type="InterPro" id="IPR036271">
    <property type="entry name" value="Tet_transcr_reg_TetR-rel_C_sf"/>
</dbReference>
<dbReference type="Pfam" id="PF00440">
    <property type="entry name" value="TetR_N"/>
    <property type="match status" value="1"/>
</dbReference>
<accession>A0ABS2ME79</accession>
<dbReference type="Gene3D" id="1.10.357.10">
    <property type="entry name" value="Tetracycline Repressor, domain 2"/>
    <property type="match status" value="1"/>
</dbReference>
<name>A0ABS2ME79_9ACTN</name>
<evidence type="ECO:0000256" key="1">
    <source>
        <dbReference type="ARBA" id="ARBA00023015"/>
    </source>
</evidence>
<evidence type="ECO:0000256" key="2">
    <source>
        <dbReference type="ARBA" id="ARBA00023125"/>
    </source>
</evidence>
<dbReference type="Proteomes" id="UP000732378">
    <property type="component" value="Unassembled WGS sequence"/>
</dbReference>
<dbReference type="SUPFAM" id="SSF46689">
    <property type="entry name" value="Homeodomain-like"/>
    <property type="match status" value="1"/>
</dbReference>
<keyword evidence="1" id="KW-0805">Transcription regulation</keyword>
<dbReference type="Pfam" id="PF21943">
    <property type="entry name" value="TetR_C_46"/>
    <property type="match status" value="1"/>
</dbReference>
<evidence type="ECO:0000256" key="3">
    <source>
        <dbReference type="ARBA" id="ARBA00023163"/>
    </source>
</evidence>
<evidence type="ECO:0000259" key="6">
    <source>
        <dbReference type="PROSITE" id="PS50977"/>
    </source>
</evidence>
<organism evidence="7 8">
    <name type="scientific">Nocardioides salarius</name>
    <dbReference type="NCBI Taxonomy" id="374513"/>
    <lineage>
        <taxon>Bacteria</taxon>
        <taxon>Bacillati</taxon>
        <taxon>Actinomycetota</taxon>
        <taxon>Actinomycetes</taxon>
        <taxon>Propionibacteriales</taxon>
        <taxon>Nocardioidaceae</taxon>
        <taxon>Nocardioides</taxon>
    </lineage>
</organism>
<evidence type="ECO:0000256" key="5">
    <source>
        <dbReference type="SAM" id="MobiDB-lite"/>
    </source>
</evidence>
<gene>
    <name evidence="7" type="ORF">JOE61_003274</name>
</gene>
<dbReference type="SUPFAM" id="SSF48498">
    <property type="entry name" value="Tetracyclin repressor-like, C-terminal domain"/>
    <property type="match status" value="1"/>
</dbReference>
<dbReference type="PROSITE" id="PS50977">
    <property type="entry name" value="HTH_TETR_2"/>
    <property type="match status" value="1"/>
</dbReference>
<proteinExistence type="predicted"/>
<evidence type="ECO:0000313" key="8">
    <source>
        <dbReference type="Proteomes" id="UP000732378"/>
    </source>
</evidence>
<dbReference type="InterPro" id="IPR009057">
    <property type="entry name" value="Homeodomain-like_sf"/>
</dbReference>
<feature type="domain" description="HTH tetR-type" evidence="6">
    <location>
        <begin position="26"/>
        <end position="86"/>
    </location>
</feature>
<protein>
    <submittedName>
        <fullName evidence="7">AcrR family transcriptional regulator</fullName>
    </submittedName>
</protein>
<dbReference type="PRINTS" id="PR00455">
    <property type="entry name" value="HTHTETR"/>
</dbReference>
<evidence type="ECO:0000313" key="7">
    <source>
        <dbReference type="EMBL" id="MBM7509460.1"/>
    </source>
</evidence>
<feature type="region of interest" description="Disordered" evidence="5">
    <location>
        <begin position="1"/>
        <end position="25"/>
    </location>
</feature>
<dbReference type="PANTHER" id="PTHR30055">
    <property type="entry name" value="HTH-TYPE TRANSCRIPTIONAL REGULATOR RUTR"/>
    <property type="match status" value="1"/>
</dbReference>
<keyword evidence="2 4" id="KW-0238">DNA-binding</keyword>
<dbReference type="RefSeq" id="WP_307823060.1">
    <property type="nucleotide sequence ID" value="NZ_CAXICV010000104.1"/>
</dbReference>
<dbReference type="InterPro" id="IPR001647">
    <property type="entry name" value="HTH_TetR"/>
</dbReference>
<dbReference type="EMBL" id="JAFBBZ010000001">
    <property type="protein sequence ID" value="MBM7509460.1"/>
    <property type="molecule type" value="Genomic_DNA"/>
</dbReference>
<dbReference type="InterPro" id="IPR054129">
    <property type="entry name" value="DesT_TetR_C"/>
</dbReference>
<dbReference type="PANTHER" id="PTHR30055:SF160">
    <property type="entry name" value="TRANSCRIPTIONAL REGULATORY PROTEIN (PROBABLY ASNC-FAMILY)-RELATED"/>
    <property type="match status" value="1"/>
</dbReference>
<sequence length="217" mass="23431">MPAGQHDAEAASAAPARQRGARLPRRERRAQLLESALGVFVASGYHAAAMDDIAERAGVSKPVLYQHFPGKMDLYLALLDIACDQVIDNCRAALASTPDNKQRVAATIDAFYDYVADDNGAFRLVFESDLTNEAAVRQLVDRVTTECAAMIAEVIRDDTGLPDESSRLLAVSLVGMAQVSARFWLNDTAGIDRADATALIAGLAWRGIRGYPKADEH</sequence>
<keyword evidence="8" id="KW-1185">Reference proteome</keyword>